<proteinExistence type="evidence at transcript level"/>
<evidence type="ECO:0000313" key="1">
    <source>
        <dbReference type="EMBL" id="BAV58300.1"/>
    </source>
</evidence>
<organism evidence="1">
    <name type="scientific">Ulva partita</name>
    <dbReference type="NCBI Taxonomy" id="1605170"/>
    <lineage>
        <taxon>Eukaryota</taxon>
        <taxon>Viridiplantae</taxon>
        <taxon>Chlorophyta</taxon>
        <taxon>core chlorophytes</taxon>
        <taxon>Ulvophyceae</taxon>
        <taxon>OUU clade</taxon>
        <taxon>Ulvales</taxon>
        <taxon>Ulvaceae</taxon>
        <taxon>Ulva</taxon>
    </lineage>
</organism>
<accession>A0A1C9ZWF1</accession>
<protein>
    <submittedName>
        <fullName evidence="1">Uncharacterized protein</fullName>
    </submittedName>
</protein>
<dbReference type="EMBL" id="LC088612">
    <property type="protein sequence ID" value="BAV58300.1"/>
    <property type="molecule type" value="mRNA"/>
</dbReference>
<name>A0A1C9ZWF1_9CHLO</name>
<reference evidence="1" key="1">
    <citation type="submission" date="2015-10" db="EMBL/GenBank/DDBJ databases">
        <title>Evolution of the mating-type locus in an isomorphic haploid-diploid life cycle and isogamy.</title>
        <authorList>
            <person name="Yamazaki T."/>
            <person name="Suzuki R."/>
            <person name="Ichihara K."/>
            <person name="Toyoda A."/>
            <person name="Kuwano K."/>
            <person name="Kawano S."/>
        </authorList>
    </citation>
    <scope>NUCLEOTIDE SEQUENCE</scope>
    <source>
        <strain evidence="1">MGEC-1</strain>
    </source>
</reference>
<gene>
    <name evidence="1" type="primary">8356f</name>
</gene>
<dbReference type="AlphaFoldDB" id="A0A1C9ZWF1"/>
<sequence>MTPAYVHLSRTTEVQLLQVLGCCQGQSTPRRSSRMIRLSWHAGSHFPHPFSYLLSWSEIT</sequence>